<keyword evidence="9" id="KW-0406">Ion transport</keyword>
<evidence type="ECO:0000256" key="11">
    <source>
        <dbReference type="ARBA" id="ARBA00023303"/>
    </source>
</evidence>
<comment type="similarity">
    <text evidence="2">Belongs to the two pore domain potassium channel (TC 1.A.1.8) family.</text>
</comment>
<evidence type="ECO:0000256" key="5">
    <source>
        <dbReference type="ARBA" id="ARBA00022692"/>
    </source>
</evidence>
<feature type="transmembrane region" description="Helical" evidence="14">
    <location>
        <begin position="170"/>
        <end position="191"/>
    </location>
</feature>
<evidence type="ECO:0000256" key="1">
    <source>
        <dbReference type="ARBA" id="ARBA00004141"/>
    </source>
</evidence>
<evidence type="ECO:0000256" key="7">
    <source>
        <dbReference type="ARBA" id="ARBA00022958"/>
    </source>
</evidence>
<dbReference type="GO" id="GO:0015271">
    <property type="term" value="F:outward rectifier potassium channel activity"/>
    <property type="evidence" value="ECO:0007669"/>
    <property type="project" value="TreeGrafter"/>
</dbReference>
<proteinExistence type="inferred from homology"/>
<keyword evidence="8 14" id="KW-1133">Transmembrane helix</keyword>
<keyword evidence="4" id="KW-0633">Potassium transport</keyword>
<evidence type="ECO:0000256" key="13">
    <source>
        <dbReference type="SAM" id="MobiDB-lite"/>
    </source>
</evidence>
<dbReference type="GO" id="GO:0022841">
    <property type="term" value="F:potassium ion leak channel activity"/>
    <property type="evidence" value="ECO:0007669"/>
    <property type="project" value="TreeGrafter"/>
</dbReference>
<evidence type="ECO:0000256" key="10">
    <source>
        <dbReference type="ARBA" id="ARBA00023136"/>
    </source>
</evidence>
<feature type="compositionally biased region" description="Basic residues" evidence="13">
    <location>
        <begin position="237"/>
        <end position="247"/>
    </location>
</feature>
<keyword evidence="3" id="KW-0813">Transport</keyword>
<feature type="domain" description="Potassium channel" evidence="15">
    <location>
        <begin position="136"/>
        <end position="192"/>
    </location>
</feature>
<evidence type="ECO:0000256" key="3">
    <source>
        <dbReference type="ARBA" id="ARBA00022448"/>
    </source>
</evidence>
<keyword evidence="12" id="KW-0175">Coiled coil</keyword>
<dbReference type="InterPro" id="IPR003092">
    <property type="entry name" value="2pore_dom_K_chnl_TASK"/>
</dbReference>
<keyword evidence="16" id="KW-1185">Reference proteome</keyword>
<feature type="transmembrane region" description="Helical" evidence="14">
    <location>
        <begin position="28"/>
        <end position="48"/>
    </location>
</feature>
<dbReference type="PANTHER" id="PTHR11003:SF296">
    <property type="entry name" value="POTASSIUM CHANNEL DOMAIN-CONTAINING PROTEIN"/>
    <property type="match status" value="1"/>
</dbReference>
<dbReference type="GO" id="GO:0030322">
    <property type="term" value="P:stabilization of membrane potential"/>
    <property type="evidence" value="ECO:0007669"/>
    <property type="project" value="TreeGrafter"/>
</dbReference>
<feature type="compositionally biased region" description="Basic and acidic residues" evidence="13">
    <location>
        <begin position="248"/>
        <end position="258"/>
    </location>
</feature>
<reference evidence="17" key="1">
    <citation type="submission" date="2022-11" db="UniProtKB">
        <authorList>
            <consortium name="WormBaseParasite"/>
        </authorList>
    </citation>
    <scope>IDENTIFICATION</scope>
</reference>
<dbReference type="InterPro" id="IPR003280">
    <property type="entry name" value="2pore_dom_K_chnl"/>
</dbReference>
<keyword evidence="10 14" id="KW-0472">Membrane</keyword>
<protein>
    <submittedName>
        <fullName evidence="17">Potassium channel domain-containing protein</fullName>
    </submittedName>
</protein>
<evidence type="ECO:0000256" key="8">
    <source>
        <dbReference type="ARBA" id="ARBA00022989"/>
    </source>
</evidence>
<dbReference type="Pfam" id="PF07885">
    <property type="entry name" value="Ion_trans_2"/>
    <property type="match status" value="1"/>
</dbReference>
<evidence type="ECO:0000256" key="14">
    <source>
        <dbReference type="SAM" id="Phobius"/>
    </source>
</evidence>
<evidence type="ECO:0000256" key="6">
    <source>
        <dbReference type="ARBA" id="ARBA00022826"/>
    </source>
</evidence>
<keyword evidence="6" id="KW-0631">Potassium channel</keyword>
<feature type="transmembrane region" description="Helical" evidence="14">
    <location>
        <begin position="277"/>
        <end position="298"/>
    </location>
</feature>
<keyword evidence="5 14" id="KW-0812">Transmembrane</keyword>
<organism evidence="16 17">
    <name type="scientific">Ditylenchus dipsaci</name>
    <dbReference type="NCBI Taxonomy" id="166011"/>
    <lineage>
        <taxon>Eukaryota</taxon>
        <taxon>Metazoa</taxon>
        <taxon>Ecdysozoa</taxon>
        <taxon>Nematoda</taxon>
        <taxon>Chromadorea</taxon>
        <taxon>Rhabditida</taxon>
        <taxon>Tylenchina</taxon>
        <taxon>Tylenchomorpha</taxon>
        <taxon>Sphaerularioidea</taxon>
        <taxon>Anguinidae</taxon>
        <taxon>Anguininae</taxon>
        <taxon>Ditylenchus</taxon>
    </lineage>
</organism>
<dbReference type="SUPFAM" id="SSF81324">
    <property type="entry name" value="Voltage-gated potassium channels"/>
    <property type="match status" value="1"/>
</dbReference>
<dbReference type="PANTHER" id="PTHR11003">
    <property type="entry name" value="POTASSIUM CHANNEL, SUBFAMILY K"/>
    <property type="match status" value="1"/>
</dbReference>
<comment type="subcellular location">
    <subcellularLocation>
        <location evidence="1">Membrane</location>
        <topology evidence="1">Multi-pass membrane protein</topology>
    </subcellularLocation>
</comment>
<evidence type="ECO:0000256" key="2">
    <source>
        <dbReference type="ARBA" id="ARBA00006666"/>
    </source>
</evidence>
<feature type="coiled-coil region" evidence="12">
    <location>
        <begin position="376"/>
        <end position="403"/>
    </location>
</feature>
<name>A0A915DHY3_9BILA</name>
<evidence type="ECO:0000256" key="9">
    <source>
        <dbReference type="ARBA" id="ARBA00023065"/>
    </source>
</evidence>
<dbReference type="InterPro" id="IPR013099">
    <property type="entry name" value="K_chnl_dom"/>
</dbReference>
<dbReference type="PRINTS" id="PR01095">
    <property type="entry name" value="TASKCHANNEL"/>
</dbReference>
<dbReference type="AlphaFoldDB" id="A0A915DHY3"/>
<dbReference type="WBParaSite" id="jg20105">
    <property type="protein sequence ID" value="jg20105"/>
    <property type="gene ID" value="jg20105"/>
</dbReference>
<dbReference type="GO" id="GO:0005886">
    <property type="term" value="C:plasma membrane"/>
    <property type="evidence" value="ECO:0007669"/>
    <property type="project" value="TreeGrafter"/>
</dbReference>
<evidence type="ECO:0000313" key="16">
    <source>
        <dbReference type="Proteomes" id="UP000887574"/>
    </source>
</evidence>
<feature type="transmembrane region" description="Helical" evidence="14">
    <location>
        <begin position="137"/>
        <end position="158"/>
    </location>
</feature>
<accession>A0A915DHY3</accession>
<feature type="transmembrane region" description="Helical" evidence="14">
    <location>
        <begin position="333"/>
        <end position="356"/>
    </location>
</feature>
<evidence type="ECO:0000259" key="15">
    <source>
        <dbReference type="Pfam" id="PF07885"/>
    </source>
</evidence>
<dbReference type="Gene3D" id="1.10.287.70">
    <property type="match status" value="1"/>
</dbReference>
<evidence type="ECO:0000256" key="12">
    <source>
        <dbReference type="SAM" id="Coils"/>
    </source>
</evidence>
<keyword evidence="7" id="KW-0630">Potassium</keyword>
<keyword evidence="11" id="KW-0407">Ion channel</keyword>
<evidence type="ECO:0000256" key="4">
    <source>
        <dbReference type="ARBA" id="ARBA00022538"/>
    </source>
</evidence>
<sequence length="528" mass="60247">MEDKDSEEEQSLHSKGIKQFVKIALPHVALYVLLFLYLMAGAWAFASIEHNAERFQQFNKLERIDAVYRQISEQMIDECSIKGNQQQKFFNEQLYESLSRLSQFMEGKDFKLTPGYGSTTDEEQRADKLDAILPPRWNVMSSILYALSILTTTGYGAATPMTALGQWFSVGYGLIGIPLMILAAVDIGRFLSDVVLTSYTRIERTIKKLSALFGFTSKTNYMISHVETKALKVLQNTRRRSISRRSKKDTEKKTDQTGDKISSATAASMAPKKRLPLSVNAAILLLFCMLGGVVYIAAVGNQKTFIEGFFVTFNLVANLTMSEIPSDISHVLTLVYIFVFVTFGLAVLSMCADLAASELKWVFLKIHYFGRKINWKRKAAKKEEQMEIEVKELLKIINQIRAKYPDKEQITSFDILKYVQELNGGYNGSNPYRTFNMFLMQQHRRDTIAFMPQSIEALKFADEMDLEDGAEWIVQRPQELEFSSRDNLPMIDGAISNLHGFTNYRIRRSDPNTFIPFLPFLFSKEQNV</sequence>
<feature type="region of interest" description="Disordered" evidence="13">
    <location>
        <begin position="237"/>
        <end position="260"/>
    </location>
</feature>
<dbReference type="Proteomes" id="UP000887574">
    <property type="component" value="Unplaced"/>
</dbReference>
<evidence type="ECO:0000313" key="17">
    <source>
        <dbReference type="WBParaSite" id="jg20105"/>
    </source>
</evidence>